<feature type="chain" id="PRO_5005656827" evidence="1">
    <location>
        <begin position="19"/>
        <end position="80"/>
    </location>
</feature>
<name>A0A0M3ICU2_ASCLU</name>
<dbReference type="AlphaFoldDB" id="A0A0M3ICU2"/>
<dbReference type="WBParaSite" id="ALUE_0001574301-mRNA-1">
    <property type="protein sequence ID" value="ALUE_0001574301-mRNA-1"/>
    <property type="gene ID" value="ALUE_0001574301"/>
</dbReference>
<keyword evidence="1" id="KW-0732">Signal</keyword>
<evidence type="ECO:0000313" key="2">
    <source>
        <dbReference type="Proteomes" id="UP000036681"/>
    </source>
</evidence>
<sequence length="80" mass="9328">MKIFAFIFTSSIIAYAICATLEIQGNDLVLMTDGEILSRRVRDVNDIQPTHIVERLKRDTTPRKPNYLKAQKSKFFNRRI</sequence>
<evidence type="ECO:0000256" key="1">
    <source>
        <dbReference type="SAM" id="SignalP"/>
    </source>
</evidence>
<protein>
    <submittedName>
        <fullName evidence="3">Uncharacterized protein</fullName>
    </submittedName>
</protein>
<dbReference type="Proteomes" id="UP000036681">
    <property type="component" value="Unplaced"/>
</dbReference>
<reference evidence="3" key="1">
    <citation type="submission" date="2017-02" db="UniProtKB">
        <authorList>
            <consortium name="WormBaseParasite"/>
        </authorList>
    </citation>
    <scope>IDENTIFICATION</scope>
</reference>
<feature type="signal peptide" evidence="1">
    <location>
        <begin position="1"/>
        <end position="18"/>
    </location>
</feature>
<proteinExistence type="predicted"/>
<accession>A0A0M3ICU2</accession>
<evidence type="ECO:0000313" key="3">
    <source>
        <dbReference type="WBParaSite" id="ALUE_0001574301-mRNA-1"/>
    </source>
</evidence>
<organism evidence="2 3">
    <name type="scientific">Ascaris lumbricoides</name>
    <name type="common">Giant roundworm</name>
    <dbReference type="NCBI Taxonomy" id="6252"/>
    <lineage>
        <taxon>Eukaryota</taxon>
        <taxon>Metazoa</taxon>
        <taxon>Ecdysozoa</taxon>
        <taxon>Nematoda</taxon>
        <taxon>Chromadorea</taxon>
        <taxon>Rhabditida</taxon>
        <taxon>Spirurina</taxon>
        <taxon>Ascaridomorpha</taxon>
        <taxon>Ascaridoidea</taxon>
        <taxon>Ascarididae</taxon>
        <taxon>Ascaris</taxon>
    </lineage>
</organism>
<keyword evidence="2" id="KW-1185">Reference proteome</keyword>